<reference evidence="2" key="1">
    <citation type="submission" date="2020-04" db="EMBL/GenBank/DDBJ databases">
        <authorList>
            <person name="Chiriac C."/>
            <person name="Salcher M."/>
            <person name="Ghai R."/>
            <person name="Kavagutti S V."/>
        </authorList>
    </citation>
    <scope>NUCLEOTIDE SEQUENCE</scope>
</reference>
<sequence length="60" mass="7003">MKDSSTKEYTLRQAAELLGISPTTLRVQLHKGRIKGKKHGRDWFVDGQTLAFYRKEVRQK</sequence>
<dbReference type="EMBL" id="LR796541">
    <property type="protein sequence ID" value="CAB4150221.1"/>
    <property type="molecule type" value="Genomic_DNA"/>
</dbReference>
<dbReference type="InterPro" id="IPR009061">
    <property type="entry name" value="DNA-bd_dom_put_sf"/>
</dbReference>
<protein>
    <submittedName>
        <fullName evidence="2">Helix-turn-helix domain containing protein</fullName>
    </submittedName>
</protein>
<accession>A0A6J5MW88</accession>
<gene>
    <name evidence="2" type="ORF">UFOVP570_11</name>
</gene>
<dbReference type="InterPro" id="IPR041657">
    <property type="entry name" value="HTH_17"/>
</dbReference>
<dbReference type="SUPFAM" id="SSF46955">
    <property type="entry name" value="Putative DNA-binding domain"/>
    <property type="match status" value="1"/>
</dbReference>
<feature type="domain" description="Helix-turn-helix" evidence="1">
    <location>
        <begin position="9"/>
        <end position="50"/>
    </location>
</feature>
<name>A0A6J5MW88_9CAUD</name>
<evidence type="ECO:0000313" key="2">
    <source>
        <dbReference type="EMBL" id="CAB4150221.1"/>
    </source>
</evidence>
<dbReference type="Pfam" id="PF12728">
    <property type="entry name" value="HTH_17"/>
    <property type="match status" value="1"/>
</dbReference>
<proteinExistence type="predicted"/>
<evidence type="ECO:0000259" key="1">
    <source>
        <dbReference type="Pfam" id="PF12728"/>
    </source>
</evidence>
<organism evidence="2">
    <name type="scientific">uncultured Caudovirales phage</name>
    <dbReference type="NCBI Taxonomy" id="2100421"/>
    <lineage>
        <taxon>Viruses</taxon>
        <taxon>Duplodnaviria</taxon>
        <taxon>Heunggongvirae</taxon>
        <taxon>Uroviricota</taxon>
        <taxon>Caudoviricetes</taxon>
        <taxon>Peduoviridae</taxon>
        <taxon>Maltschvirus</taxon>
        <taxon>Maltschvirus maltsch</taxon>
    </lineage>
</organism>